<protein>
    <recommendedName>
        <fullName evidence="4">Coiled-coil domain-containing protein 12 (CCDC12)</fullName>
    </recommendedName>
</protein>
<dbReference type="OrthoDB" id="10261348at2759"/>
<organism evidence="2 3">
    <name type="scientific">Ustilago hordei</name>
    <name type="common">Barley covered smut fungus</name>
    <dbReference type="NCBI Taxonomy" id="120017"/>
    <lineage>
        <taxon>Eukaryota</taxon>
        <taxon>Fungi</taxon>
        <taxon>Dikarya</taxon>
        <taxon>Basidiomycota</taxon>
        <taxon>Ustilaginomycotina</taxon>
        <taxon>Ustilaginomycetes</taxon>
        <taxon>Ustilaginales</taxon>
        <taxon>Ustilaginaceae</taxon>
        <taxon>Ustilago</taxon>
    </lineage>
</organism>
<evidence type="ECO:0000313" key="3">
    <source>
        <dbReference type="Proteomes" id="UP000006174"/>
    </source>
</evidence>
<dbReference type="AlphaFoldDB" id="I2FQF8"/>
<keyword evidence="3" id="KW-1185">Reference proteome</keyword>
<dbReference type="STRING" id="1128400.I2FQF8"/>
<sequence length="187" mass="20862">MSMEAFTQARRAKLALLRARRSAEQSGHTPSSSSSSSSTPSLLIKRHFRNYDPITGQLKRFTSARDLPDTVEKDVCGLQAETIAEDEQRRREDLHLTNVAPKRANWDLKRDLEKRLRKLQRRNKEAAILLIRQRIQGQQKAAGLDANSGESKGESLTRLSAEIAASATSDLLPGRDHVSEDESQSDG</sequence>
<reference evidence="2 3" key="1">
    <citation type="journal article" date="2012" name="Plant Cell">
        <title>Genome comparison of barley and maize smut fungi reveals targeted loss of RNA silencing components and species-specific presence of transposable elements.</title>
        <authorList>
            <person name="Laurie J.D."/>
            <person name="Ali S."/>
            <person name="Linning R."/>
            <person name="Mannhaupt G."/>
            <person name="Wong P."/>
            <person name="Gueldener U."/>
            <person name="Muensterkoetter M."/>
            <person name="Moore R."/>
            <person name="Kahmann R."/>
            <person name="Bakkeren G."/>
            <person name="Schirawski J."/>
        </authorList>
    </citation>
    <scope>NUCLEOTIDE SEQUENCE [LARGE SCALE GENOMIC DNA]</scope>
    <source>
        <strain evidence="3">Uh4875-4</strain>
    </source>
</reference>
<dbReference type="InterPro" id="IPR013169">
    <property type="entry name" value="mRNA_splic_Cwf18-like"/>
</dbReference>
<feature type="region of interest" description="Disordered" evidence="1">
    <location>
        <begin position="166"/>
        <end position="187"/>
    </location>
</feature>
<dbReference type="HOGENOM" id="CLU_091076_1_1_1"/>
<dbReference type="GO" id="GO:0071014">
    <property type="term" value="C:post-mRNA release spliceosomal complex"/>
    <property type="evidence" value="ECO:0007669"/>
    <property type="project" value="TreeGrafter"/>
</dbReference>
<dbReference type="PANTHER" id="PTHR31551:SF1">
    <property type="entry name" value="COILED-COIL DOMAIN-CONTAINING PROTEIN 12"/>
    <property type="match status" value="1"/>
</dbReference>
<name>I2FQF8_USTHO</name>
<dbReference type="PANTHER" id="PTHR31551">
    <property type="entry name" value="PRE-MRNA-SPLICING FACTOR CWF18"/>
    <property type="match status" value="1"/>
</dbReference>
<dbReference type="GO" id="GO:0005684">
    <property type="term" value="C:U2-type spliceosomal complex"/>
    <property type="evidence" value="ECO:0007669"/>
    <property type="project" value="TreeGrafter"/>
</dbReference>
<evidence type="ECO:0000256" key="1">
    <source>
        <dbReference type="SAM" id="MobiDB-lite"/>
    </source>
</evidence>
<evidence type="ECO:0008006" key="4">
    <source>
        <dbReference type="Google" id="ProtNLM"/>
    </source>
</evidence>
<comment type="caution">
    <text evidence="2">The sequence shown here is derived from an EMBL/GenBank/DDBJ whole genome shotgun (WGS) entry which is preliminary data.</text>
</comment>
<dbReference type="Pfam" id="PF08315">
    <property type="entry name" value="cwf18"/>
    <property type="match status" value="1"/>
</dbReference>
<dbReference type="OMA" id="MLVQGIH"/>
<dbReference type="Proteomes" id="UP000006174">
    <property type="component" value="Unassembled WGS sequence"/>
</dbReference>
<dbReference type="eggNOG" id="KOG3407">
    <property type="taxonomic scope" value="Eukaryota"/>
</dbReference>
<accession>I2FQF8</accession>
<gene>
    <name evidence="2" type="ORF">UHOR_08576</name>
</gene>
<evidence type="ECO:0000313" key="2">
    <source>
        <dbReference type="EMBL" id="CCF49151.1"/>
    </source>
</evidence>
<feature type="region of interest" description="Disordered" evidence="1">
    <location>
        <begin position="17"/>
        <end position="41"/>
    </location>
</feature>
<dbReference type="EMBL" id="CAGI01000141">
    <property type="protein sequence ID" value="CCF49151.1"/>
    <property type="molecule type" value="Genomic_DNA"/>
</dbReference>
<feature type="compositionally biased region" description="Low complexity" evidence="1">
    <location>
        <begin position="29"/>
        <end position="41"/>
    </location>
</feature>
<proteinExistence type="predicted"/>